<keyword evidence="1" id="KW-1133">Transmembrane helix</keyword>
<evidence type="ECO:0000313" key="2">
    <source>
        <dbReference type="EMBL" id="QDV10102.1"/>
    </source>
</evidence>
<feature type="transmembrane region" description="Helical" evidence="1">
    <location>
        <begin position="127"/>
        <end position="146"/>
    </location>
</feature>
<evidence type="ECO:0000256" key="1">
    <source>
        <dbReference type="SAM" id="Phobius"/>
    </source>
</evidence>
<dbReference type="Proteomes" id="UP000320390">
    <property type="component" value="Chromosome"/>
</dbReference>
<feature type="transmembrane region" description="Helical" evidence="1">
    <location>
        <begin position="54"/>
        <end position="73"/>
    </location>
</feature>
<accession>A0A518F181</accession>
<feature type="transmembrane region" description="Helical" evidence="1">
    <location>
        <begin position="20"/>
        <end position="42"/>
    </location>
</feature>
<evidence type="ECO:0000313" key="3">
    <source>
        <dbReference type="Proteomes" id="UP000320390"/>
    </source>
</evidence>
<keyword evidence="1" id="KW-0472">Membrane</keyword>
<feature type="transmembrane region" description="Helical" evidence="1">
    <location>
        <begin position="211"/>
        <end position="229"/>
    </location>
</feature>
<keyword evidence="3" id="KW-1185">Reference proteome</keyword>
<feature type="transmembrane region" description="Helical" evidence="1">
    <location>
        <begin position="85"/>
        <end position="107"/>
    </location>
</feature>
<dbReference type="AlphaFoldDB" id="A0A518F181"/>
<reference evidence="2 3" key="1">
    <citation type="submission" date="2019-02" db="EMBL/GenBank/DDBJ databases">
        <title>Deep-cultivation of Planctomycetes and their phenomic and genomic characterization uncovers novel biology.</title>
        <authorList>
            <person name="Wiegand S."/>
            <person name="Jogler M."/>
            <person name="Boedeker C."/>
            <person name="Pinto D."/>
            <person name="Vollmers J."/>
            <person name="Rivas-Marin E."/>
            <person name="Kohn T."/>
            <person name="Peeters S.H."/>
            <person name="Heuer A."/>
            <person name="Rast P."/>
            <person name="Oberbeckmann S."/>
            <person name="Bunk B."/>
            <person name="Jeske O."/>
            <person name="Meyerdierks A."/>
            <person name="Storesund J.E."/>
            <person name="Kallscheuer N."/>
            <person name="Luecker S."/>
            <person name="Lage O.M."/>
            <person name="Pohl T."/>
            <person name="Merkel B.J."/>
            <person name="Hornburger P."/>
            <person name="Mueller R.-W."/>
            <person name="Bruemmer F."/>
            <person name="Labrenz M."/>
            <person name="Spormann A.M."/>
            <person name="Op den Camp H."/>
            <person name="Overmann J."/>
            <person name="Amann R."/>
            <person name="Jetten M.S.M."/>
            <person name="Mascher T."/>
            <person name="Medema M.H."/>
            <person name="Devos D.P."/>
            <person name="Kaster A.-K."/>
            <person name="Ovreas L."/>
            <person name="Rohde M."/>
            <person name="Galperin M.Y."/>
            <person name="Jogler C."/>
        </authorList>
    </citation>
    <scope>NUCLEOTIDE SEQUENCE [LARGE SCALE GENOMIC DNA]</scope>
    <source>
        <strain evidence="2 3">Poly30</strain>
    </source>
</reference>
<organism evidence="2 3">
    <name type="scientific">Saltatorellus ferox</name>
    <dbReference type="NCBI Taxonomy" id="2528018"/>
    <lineage>
        <taxon>Bacteria</taxon>
        <taxon>Pseudomonadati</taxon>
        <taxon>Planctomycetota</taxon>
        <taxon>Planctomycetia</taxon>
        <taxon>Planctomycetia incertae sedis</taxon>
        <taxon>Saltatorellus</taxon>
    </lineage>
</organism>
<dbReference type="RefSeq" id="WP_145205704.1">
    <property type="nucleotide sequence ID" value="NZ_CP036434.1"/>
</dbReference>
<protein>
    <submittedName>
        <fullName evidence="2">Uncharacterized protein</fullName>
    </submittedName>
</protein>
<name>A0A518F181_9BACT</name>
<feature type="transmembrane region" description="Helical" evidence="1">
    <location>
        <begin position="166"/>
        <end position="184"/>
    </location>
</feature>
<dbReference type="EMBL" id="CP036434">
    <property type="protein sequence ID" value="QDV10102.1"/>
    <property type="molecule type" value="Genomic_DNA"/>
</dbReference>
<gene>
    <name evidence="2" type="ORF">Poly30_56640</name>
</gene>
<proteinExistence type="predicted"/>
<sequence>MAALLILRIVITQVLRQPIFWLASVGLLAVWWSLEVFMPLGLGTAGIHRSTAHFELALLAGAFGQALALGPCLKLRPMFLERGRWWGLGVDLTALTSMSALMASVVLIPAEAFQRWQFASFEATTSVAALLVGWAHLASMVAIVPLRSSSRDHHDSFRDKLTGVGWIAFAVVVVPALTAGRLPYGRALLHLLDPGRMLRSSFTGDPLGADAWLASLLPIFGWSLVAAGWSRGSTAASIASPNARHALRHPR</sequence>
<keyword evidence="1" id="KW-0812">Transmembrane</keyword>